<keyword evidence="6" id="KW-0732">Signal</keyword>
<sequence length="838" mass="91981">MTRRDFIKTAAFTAAALSIPTGGLKLIESLAETQTESKTTTVASGVTLPQYIPTNCGMCGGGCGIKVGVINGRPVGAVPIEGHPQPGLCGRAASLPWIYDNPLRLKKPMKRVGERGEGNFQEVSWEQALNEIAAKLKEIVSKYGYKSIAITYHDVCSYETSIFTYLLGTPNAVQHVSTCHLAGSIARANVLGVAGPTLVDPDYENASYLLLVGRSLSTGIMGQVKRARSNSKLRIVVVDPRMPELSFGNAEWIPIIPGTDPAFVLSLINVVIEEGLYDSRFLQKYTNAPFLIKQDGKPLTEADLKDGGSPTLYMVYDSLTSSLAPYNKASQPALSYEATVTLKDGSTVNVKTAFQMLRERASQYSPSDASKITGVDPDTIRRIAREFALYHGVADDTWYAAKNGNEYDAVKGLLILNALVGNIDAIGGLVFQEATGFPSMVTLVQTPDGKTVAKTVYGATMPQEMLGDATQKRVDQLKYKLTLGTFDAVLDAILKDDPYPIRALFIIGTTPILRDMNASKVIQAYKKLDLVVFINVLYQDDADYADYILPDTIFMEREEFISTKWTAHAAVQLSRKVVEPPEDSDPREAFWTMFEIARRAFPERAYALGWKDEYSDYSKYEEEFAPKVIDSKLTAVANKWGIDKDYLRSNLESNGFFILKKKSYYSKPYKSSLGTPSGLVEIYPLSALASGLDPLPKYVPPVYTIPRNPNEFYLVNSKSPMVSVTATILEPAKFLEDRTIWMNPIDAARLGIRDGDLVQVESLDLPGIKAVAEVRITNRVREGVLYTRAQTGGRRASRLVAMKHFSTAGINPDYLAKDSPLPIIGAGATNSSVRLTKL</sequence>
<dbReference type="AlphaFoldDB" id="A0A7J3SL47"/>
<keyword evidence="3" id="KW-0004">4Fe-4S</keyword>
<dbReference type="Gene3D" id="3.40.50.740">
    <property type="match status" value="2"/>
</dbReference>
<dbReference type="Pfam" id="PF01568">
    <property type="entry name" value="Molydop_binding"/>
    <property type="match status" value="1"/>
</dbReference>
<organism evidence="11">
    <name type="scientific">Fervidicoccus fontis</name>
    <dbReference type="NCBI Taxonomy" id="683846"/>
    <lineage>
        <taxon>Archaea</taxon>
        <taxon>Thermoproteota</taxon>
        <taxon>Thermoprotei</taxon>
        <taxon>Fervidicoccales</taxon>
        <taxon>Fervidicoccaceae</taxon>
        <taxon>Fervidicoccus</taxon>
    </lineage>
</organism>
<comment type="caution">
    <text evidence="11">The sequence shown here is derived from an EMBL/GenBank/DDBJ whole genome shotgun (WGS) entry which is preliminary data.</text>
</comment>
<evidence type="ECO:0000256" key="4">
    <source>
        <dbReference type="ARBA" id="ARBA00022505"/>
    </source>
</evidence>
<dbReference type="Pfam" id="PF00384">
    <property type="entry name" value="Molybdopterin"/>
    <property type="match status" value="1"/>
</dbReference>
<keyword evidence="9" id="KW-0411">Iron-sulfur</keyword>
<dbReference type="InterPro" id="IPR006657">
    <property type="entry name" value="MoPterin_dinucl-bd_dom"/>
</dbReference>
<reference evidence="11" key="1">
    <citation type="journal article" date="2020" name="mSystems">
        <title>Genome- and Community-Level Interaction Insights into Carbon Utilization and Element Cycling Functions of Hydrothermarchaeota in Hydrothermal Sediment.</title>
        <authorList>
            <person name="Zhou Z."/>
            <person name="Liu Y."/>
            <person name="Xu W."/>
            <person name="Pan J."/>
            <person name="Luo Z.H."/>
            <person name="Li M."/>
        </authorList>
    </citation>
    <scope>NUCLEOTIDE SEQUENCE [LARGE SCALE GENOMIC DNA]</scope>
    <source>
        <strain evidence="11">SpSt-885</strain>
    </source>
</reference>
<dbReference type="InterPro" id="IPR006963">
    <property type="entry name" value="Mopterin_OxRdtase_4Fe-4S_dom"/>
</dbReference>
<proteinExistence type="inferred from homology"/>
<dbReference type="Gene3D" id="2.40.40.20">
    <property type="match status" value="1"/>
</dbReference>
<dbReference type="PANTHER" id="PTHR43742:SF9">
    <property type="entry name" value="TETRATHIONATE REDUCTASE SUBUNIT A"/>
    <property type="match status" value="1"/>
</dbReference>
<evidence type="ECO:0000256" key="3">
    <source>
        <dbReference type="ARBA" id="ARBA00022485"/>
    </source>
</evidence>
<dbReference type="Pfam" id="PF04879">
    <property type="entry name" value="Molybdop_Fe4S4"/>
    <property type="match status" value="1"/>
</dbReference>
<dbReference type="SMART" id="SM00926">
    <property type="entry name" value="Molybdop_Fe4S4"/>
    <property type="match status" value="1"/>
</dbReference>
<dbReference type="PROSITE" id="PS51318">
    <property type="entry name" value="TAT"/>
    <property type="match status" value="1"/>
</dbReference>
<dbReference type="InterPro" id="IPR006656">
    <property type="entry name" value="Mopterin_OxRdtase"/>
</dbReference>
<keyword evidence="5" id="KW-0479">Metal-binding</keyword>
<comment type="cofactor">
    <cofactor evidence="1">
        <name>[4Fe-4S] cluster</name>
        <dbReference type="ChEBI" id="CHEBI:49883"/>
    </cofactor>
</comment>
<dbReference type="InterPro" id="IPR006311">
    <property type="entry name" value="TAT_signal"/>
</dbReference>
<evidence type="ECO:0000256" key="1">
    <source>
        <dbReference type="ARBA" id="ARBA00001966"/>
    </source>
</evidence>
<name>A0A7J3SL47_9CREN</name>
<dbReference type="Gene3D" id="3.30.2070.10">
    <property type="entry name" value="Formate dehydrogenase/DMSO reductase"/>
    <property type="match status" value="1"/>
</dbReference>
<dbReference type="GO" id="GO:0043546">
    <property type="term" value="F:molybdopterin cofactor binding"/>
    <property type="evidence" value="ECO:0007669"/>
    <property type="project" value="InterPro"/>
</dbReference>
<dbReference type="CDD" id="cd02775">
    <property type="entry name" value="MopB_CT"/>
    <property type="match status" value="1"/>
</dbReference>
<dbReference type="PROSITE" id="PS51669">
    <property type="entry name" value="4FE4S_MOW_BIS_MGD"/>
    <property type="match status" value="1"/>
</dbReference>
<evidence type="ECO:0000256" key="6">
    <source>
        <dbReference type="ARBA" id="ARBA00022729"/>
    </source>
</evidence>
<keyword evidence="7" id="KW-0560">Oxidoreductase</keyword>
<dbReference type="GO" id="GO:0051539">
    <property type="term" value="F:4 iron, 4 sulfur cluster binding"/>
    <property type="evidence" value="ECO:0007669"/>
    <property type="project" value="UniProtKB-KW"/>
</dbReference>
<gene>
    <name evidence="11" type="ORF">ENW83_03755</name>
</gene>
<dbReference type="EMBL" id="DTLS01000105">
    <property type="protein sequence ID" value="HGZ60304.1"/>
    <property type="molecule type" value="Genomic_DNA"/>
</dbReference>
<dbReference type="PROSITE" id="PS00551">
    <property type="entry name" value="MOLYBDOPTERIN_PROK_1"/>
    <property type="match status" value="1"/>
</dbReference>
<dbReference type="GO" id="GO:0016491">
    <property type="term" value="F:oxidoreductase activity"/>
    <property type="evidence" value="ECO:0007669"/>
    <property type="project" value="UniProtKB-KW"/>
</dbReference>
<comment type="similarity">
    <text evidence="2">Belongs to the prokaryotic molybdopterin-containing oxidoreductase family.</text>
</comment>
<evidence type="ECO:0000313" key="11">
    <source>
        <dbReference type="EMBL" id="HGZ60304.1"/>
    </source>
</evidence>
<evidence type="ECO:0000256" key="7">
    <source>
        <dbReference type="ARBA" id="ARBA00023002"/>
    </source>
</evidence>
<keyword evidence="8" id="KW-0408">Iron</keyword>
<dbReference type="InterPro" id="IPR050612">
    <property type="entry name" value="Prok_Mopterin_Oxidored"/>
</dbReference>
<evidence type="ECO:0000256" key="9">
    <source>
        <dbReference type="ARBA" id="ARBA00023014"/>
    </source>
</evidence>
<evidence type="ECO:0000259" key="10">
    <source>
        <dbReference type="PROSITE" id="PS51669"/>
    </source>
</evidence>
<dbReference type="Gene3D" id="3.40.228.10">
    <property type="entry name" value="Dimethylsulfoxide Reductase, domain 2"/>
    <property type="match status" value="2"/>
</dbReference>
<dbReference type="PANTHER" id="PTHR43742">
    <property type="entry name" value="TRIMETHYLAMINE-N-OXIDE REDUCTASE"/>
    <property type="match status" value="1"/>
</dbReference>
<dbReference type="GO" id="GO:0046872">
    <property type="term" value="F:metal ion binding"/>
    <property type="evidence" value="ECO:0007669"/>
    <property type="project" value="UniProtKB-KW"/>
</dbReference>
<evidence type="ECO:0000256" key="8">
    <source>
        <dbReference type="ARBA" id="ARBA00023004"/>
    </source>
</evidence>
<dbReference type="InterPro" id="IPR027467">
    <property type="entry name" value="MopterinOxRdtase_cofactor_BS"/>
</dbReference>
<feature type="domain" description="4Fe-4S Mo/W bis-MGD-type" evidence="10">
    <location>
        <begin position="49"/>
        <end position="103"/>
    </location>
</feature>
<dbReference type="InterPro" id="IPR009010">
    <property type="entry name" value="Asp_de-COase-like_dom_sf"/>
</dbReference>
<protein>
    <submittedName>
        <fullName evidence="11">Molybdopterin oxidoreductase</fullName>
    </submittedName>
</protein>
<dbReference type="SUPFAM" id="SSF53706">
    <property type="entry name" value="Formate dehydrogenase/DMSO reductase, domains 1-3"/>
    <property type="match status" value="1"/>
</dbReference>
<accession>A0A7J3SL47</accession>
<keyword evidence="4" id="KW-0500">Molybdenum</keyword>
<dbReference type="Gene3D" id="2.20.25.90">
    <property type="entry name" value="ADC-like domains"/>
    <property type="match status" value="1"/>
</dbReference>
<evidence type="ECO:0000256" key="5">
    <source>
        <dbReference type="ARBA" id="ARBA00022723"/>
    </source>
</evidence>
<evidence type="ECO:0000256" key="2">
    <source>
        <dbReference type="ARBA" id="ARBA00010312"/>
    </source>
</evidence>
<dbReference type="SUPFAM" id="SSF50692">
    <property type="entry name" value="ADC-like"/>
    <property type="match status" value="1"/>
</dbReference>